<dbReference type="Proteomes" id="UP000019473">
    <property type="component" value="Unassembled WGS sequence"/>
</dbReference>
<sequence>MASTTSASVTAGDYFYVFFNENGNTKIHGYRFTESDKKPEAFTVVVGTAANISKGGEIAALYLSGSDEIHLYYIGIETEPKDPTDVHWNQLTEACLQGAKAKGTDPASWTLTGMDLNKKEYKVDVGSYLAASVSADDNHFPRVFYRAKDTTKVSMAEFNIDSTTHAKDWTTTPLTGTSA</sequence>
<evidence type="ECO:0008006" key="3">
    <source>
        <dbReference type="Google" id="ProtNLM"/>
    </source>
</evidence>
<dbReference type="AlphaFoldDB" id="W9WH27"/>
<gene>
    <name evidence="1" type="ORF">A1O7_00226</name>
</gene>
<comment type="caution">
    <text evidence="1">The sequence shown here is derived from an EMBL/GenBank/DDBJ whole genome shotgun (WGS) entry which is preliminary data.</text>
</comment>
<evidence type="ECO:0000313" key="2">
    <source>
        <dbReference type="Proteomes" id="UP000019473"/>
    </source>
</evidence>
<protein>
    <recommendedName>
        <fullName evidence="3">Fucose-specific lectin</fullName>
    </recommendedName>
</protein>
<keyword evidence="2" id="KW-1185">Reference proteome</keyword>
<accession>W9WH27</accession>
<dbReference type="EMBL" id="AMGW01000001">
    <property type="protein sequence ID" value="EXJ63891.1"/>
    <property type="molecule type" value="Genomic_DNA"/>
</dbReference>
<dbReference type="Gene3D" id="2.120.10.70">
    <property type="entry name" value="Fucose-specific lectin"/>
    <property type="match status" value="1"/>
</dbReference>
<reference evidence="1 2" key="1">
    <citation type="submission" date="2013-03" db="EMBL/GenBank/DDBJ databases">
        <title>The Genome Sequence of Cladophialophora yegresii CBS 114405.</title>
        <authorList>
            <consortium name="The Broad Institute Genomics Platform"/>
            <person name="Cuomo C."/>
            <person name="de Hoog S."/>
            <person name="Gorbushina A."/>
            <person name="Walker B."/>
            <person name="Young S.K."/>
            <person name="Zeng Q."/>
            <person name="Gargeya S."/>
            <person name="Fitzgerald M."/>
            <person name="Haas B."/>
            <person name="Abouelleil A."/>
            <person name="Allen A.W."/>
            <person name="Alvarado L."/>
            <person name="Arachchi H.M."/>
            <person name="Berlin A.M."/>
            <person name="Chapman S.B."/>
            <person name="Gainer-Dewar J."/>
            <person name="Goldberg J."/>
            <person name="Griggs A."/>
            <person name="Gujja S."/>
            <person name="Hansen M."/>
            <person name="Howarth C."/>
            <person name="Imamovic A."/>
            <person name="Ireland A."/>
            <person name="Larimer J."/>
            <person name="McCowan C."/>
            <person name="Murphy C."/>
            <person name="Pearson M."/>
            <person name="Poon T.W."/>
            <person name="Priest M."/>
            <person name="Roberts A."/>
            <person name="Saif S."/>
            <person name="Shea T."/>
            <person name="Sisk P."/>
            <person name="Sykes S."/>
            <person name="Wortman J."/>
            <person name="Nusbaum C."/>
            <person name="Birren B."/>
        </authorList>
    </citation>
    <scope>NUCLEOTIDE SEQUENCE [LARGE SCALE GENOMIC DNA]</scope>
    <source>
        <strain evidence="1 2">CBS 114405</strain>
    </source>
</reference>
<dbReference type="GeneID" id="19174843"/>
<dbReference type="VEuPathDB" id="FungiDB:A1O7_00226"/>
<dbReference type="RefSeq" id="XP_007752458.1">
    <property type="nucleotide sequence ID" value="XM_007754268.1"/>
</dbReference>
<organism evidence="1 2">
    <name type="scientific">Cladophialophora yegresii CBS 114405</name>
    <dbReference type="NCBI Taxonomy" id="1182544"/>
    <lineage>
        <taxon>Eukaryota</taxon>
        <taxon>Fungi</taxon>
        <taxon>Dikarya</taxon>
        <taxon>Ascomycota</taxon>
        <taxon>Pezizomycotina</taxon>
        <taxon>Eurotiomycetes</taxon>
        <taxon>Chaetothyriomycetidae</taxon>
        <taxon>Chaetothyriales</taxon>
        <taxon>Herpotrichiellaceae</taxon>
        <taxon>Cladophialophora</taxon>
    </lineage>
</organism>
<dbReference type="HOGENOM" id="CLU_1503304_0_0_1"/>
<name>W9WH27_9EURO</name>
<proteinExistence type="predicted"/>
<evidence type="ECO:0000313" key="1">
    <source>
        <dbReference type="EMBL" id="EXJ63891.1"/>
    </source>
</evidence>